<dbReference type="EMBL" id="CABFOC020000007">
    <property type="protein sequence ID" value="CAH0044953.1"/>
    <property type="molecule type" value="Genomic_DNA"/>
</dbReference>
<reference evidence="1" key="1">
    <citation type="submission" date="2021-10" db="EMBL/GenBank/DDBJ databases">
        <authorList>
            <person name="Piombo E."/>
        </authorList>
    </citation>
    <scope>NUCLEOTIDE SEQUENCE</scope>
</reference>
<dbReference type="Proteomes" id="UP000775872">
    <property type="component" value="Unassembled WGS sequence"/>
</dbReference>
<sequence length="146" mass="16356">MTTPTLTNMNQTTTPHDNFGPLHMIFQSLGLAHNALKDIRKKVQPATDYTKKTNEIDTDIKKLEKRSFEVLNGKLSKGGYDHPASLDVAWRVIDNMKILRSAFDEDDVQELAKPEDQLYDAHLLVAITSMGSLELLIPETESSPCS</sequence>
<keyword evidence="2" id="KW-1185">Reference proteome</keyword>
<dbReference type="OrthoDB" id="10509124at2759"/>
<proteinExistence type="predicted"/>
<evidence type="ECO:0000313" key="1">
    <source>
        <dbReference type="EMBL" id="CAH0044953.1"/>
    </source>
</evidence>
<gene>
    <name evidence="1" type="ORF">CSOL1703_00010693</name>
</gene>
<protein>
    <submittedName>
        <fullName evidence="1">Uncharacterized protein</fullName>
    </submittedName>
</protein>
<comment type="caution">
    <text evidence="1">The sequence shown here is derived from an EMBL/GenBank/DDBJ whole genome shotgun (WGS) entry which is preliminary data.</text>
</comment>
<evidence type="ECO:0000313" key="2">
    <source>
        <dbReference type="Proteomes" id="UP000775872"/>
    </source>
</evidence>
<name>A0A9N9YW59_9HYPO</name>
<accession>A0A9N9YW59</accession>
<organism evidence="1 2">
    <name type="scientific">Clonostachys solani</name>
    <dbReference type="NCBI Taxonomy" id="160281"/>
    <lineage>
        <taxon>Eukaryota</taxon>
        <taxon>Fungi</taxon>
        <taxon>Dikarya</taxon>
        <taxon>Ascomycota</taxon>
        <taxon>Pezizomycotina</taxon>
        <taxon>Sordariomycetes</taxon>
        <taxon>Hypocreomycetidae</taxon>
        <taxon>Hypocreales</taxon>
        <taxon>Bionectriaceae</taxon>
        <taxon>Clonostachys</taxon>
    </lineage>
</organism>
<dbReference type="AlphaFoldDB" id="A0A9N9YW59"/>